<dbReference type="PANTHER" id="PTHR36154:SF1">
    <property type="entry name" value="DNA-BINDING TRANSCRIPTIONAL ACTIVATOR ALPA"/>
    <property type="match status" value="1"/>
</dbReference>
<dbReference type="Gene3D" id="1.10.238.160">
    <property type="match status" value="1"/>
</dbReference>
<dbReference type="EMBL" id="CP003130">
    <property type="protein sequence ID" value="AEU36095.1"/>
    <property type="molecule type" value="Genomic_DNA"/>
</dbReference>
<accession>G8NQE6</accession>
<keyword evidence="2" id="KW-1185">Reference proteome</keyword>
<evidence type="ECO:0000313" key="2">
    <source>
        <dbReference type="Proteomes" id="UP000007113"/>
    </source>
</evidence>
<dbReference type="InterPro" id="IPR010260">
    <property type="entry name" value="AlpA"/>
</dbReference>
<sequence length="71" mass="7875" precursor="true">MDVIIRLPAVLACTGLSRSSLYAQMAAKTFPQSISLGDRAVGWLQSEIESWQEQRIALRGNTGDNPFQHSR</sequence>
<dbReference type="HOGENOM" id="CLU_140176_15_1_0"/>
<dbReference type="eggNOG" id="COG3311">
    <property type="taxonomic scope" value="Bacteria"/>
</dbReference>
<protein>
    <submittedName>
        <fullName evidence="1">Phage transcriptional regulator, AlpA</fullName>
    </submittedName>
</protein>
<name>G8NQE6_GRAMM</name>
<proteinExistence type="predicted"/>
<dbReference type="PANTHER" id="PTHR36154">
    <property type="entry name" value="DNA-BINDING TRANSCRIPTIONAL ACTIVATOR ALPA"/>
    <property type="match status" value="1"/>
</dbReference>
<dbReference type="OrthoDB" id="8455288at2"/>
<dbReference type="InterPro" id="IPR052931">
    <property type="entry name" value="Prophage_regulatory_activator"/>
</dbReference>
<dbReference type="Proteomes" id="UP000007113">
    <property type="component" value="Chromosome"/>
</dbReference>
<evidence type="ECO:0000313" key="1">
    <source>
        <dbReference type="EMBL" id="AEU36095.1"/>
    </source>
</evidence>
<reference evidence="1 2" key="1">
    <citation type="submission" date="2011-11" db="EMBL/GenBank/DDBJ databases">
        <title>Complete sequence of Granulicella mallensis MP5ACTX8.</title>
        <authorList>
            <consortium name="US DOE Joint Genome Institute"/>
            <person name="Lucas S."/>
            <person name="Copeland A."/>
            <person name="Lapidus A."/>
            <person name="Cheng J.-F."/>
            <person name="Goodwin L."/>
            <person name="Pitluck S."/>
            <person name="Peters L."/>
            <person name="Lu M."/>
            <person name="Detter J.C."/>
            <person name="Han C."/>
            <person name="Tapia R."/>
            <person name="Land M."/>
            <person name="Hauser L."/>
            <person name="Kyrpides N."/>
            <person name="Ivanova N."/>
            <person name="Mikhailova N."/>
            <person name="Pagani I."/>
            <person name="Rawat S."/>
            <person name="Mannisto M."/>
            <person name="Haggblom M."/>
            <person name="Woyke T."/>
        </authorList>
    </citation>
    <scope>NUCLEOTIDE SEQUENCE [LARGE SCALE GENOMIC DNA]</scope>
    <source>
        <strain evidence="2">ATCC BAA-1857 / DSM 23137 / MP5ACTX8</strain>
    </source>
</reference>
<gene>
    <name evidence="1" type="ordered locus">AciX8_1756</name>
</gene>
<organism evidence="1 2">
    <name type="scientific">Granulicella mallensis (strain ATCC BAA-1857 / DSM 23137 / MP5ACTX8)</name>
    <dbReference type="NCBI Taxonomy" id="682795"/>
    <lineage>
        <taxon>Bacteria</taxon>
        <taxon>Pseudomonadati</taxon>
        <taxon>Acidobacteriota</taxon>
        <taxon>Terriglobia</taxon>
        <taxon>Terriglobales</taxon>
        <taxon>Acidobacteriaceae</taxon>
        <taxon>Granulicella</taxon>
    </lineage>
</organism>
<dbReference type="Pfam" id="PF05930">
    <property type="entry name" value="Phage_AlpA"/>
    <property type="match status" value="1"/>
</dbReference>
<dbReference type="STRING" id="682795.AciX8_1756"/>
<dbReference type="RefSeq" id="WP_014264974.1">
    <property type="nucleotide sequence ID" value="NC_016631.1"/>
</dbReference>
<dbReference type="KEGG" id="gma:AciX8_1756"/>
<dbReference type="AlphaFoldDB" id="G8NQE6"/>